<keyword evidence="1" id="KW-0472">Membrane</keyword>
<keyword evidence="1" id="KW-0812">Transmembrane</keyword>
<feature type="transmembrane region" description="Helical" evidence="1">
    <location>
        <begin position="153"/>
        <end position="171"/>
    </location>
</feature>
<dbReference type="AlphaFoldDB" id="A0A075MWB4"/>
<dbReference type="KEGG" id="nev:NTE_03512"/>
<dbReference type="HOGENOM" id="CLU_1521802_0_0_2"/>
<keyword evidence="3" id="KW-1185">Reference proteome</keyword>
<keyword evidence="1" id="KW-1133">Transmembrane helix</keyword>
<evidence type="ECO:0000256" key="1">
    <source>
        <dbReference type="SAM" id="Phobius"/>
    </source>
</evidence>
<reference evidence="2 3" key="1">
    <citation type="journal article" date="2014" name="PLoS ONE">
        <title>Genome Sequence of Candidatus Nitrososphaera evergladensis from Group I.1b Enriched from Everglades Soil Reveals Novel Genomic Features of the Ammonia-Oxidizing Archaea.</title>
        <authorList>
            <person name="Zhalnina K.V."/>
            <person name="Dias R."/>
            <person name="Leonard M.T."/>
            <person name="Dorr de Quadros P."/>
            <person name="Camargo F.A."/>
            <person name="Drew J.C."/>
            <person name="Farmerie W.G."/>
            <person name="Daroub S.H."/>
            <person name="Triplett E.W."/>
        </authorList>
    </citation>
    <scope>NUCLEOTIDE SEQUENCE [LARGE SCALE GENOMIC DNA]</scope>
    <source>
        <strain evidence="2 3">SR1</strain>
    </source>
</reference>
<dbReference type="Proteomes" id="UP000028194">
    <property type="component" value="Chromosome"/>
</dbReference>
<dbReference type="EMBL" id="CP007174">
    <property type="protein sequence ID" value="AIF85540.1"/>
    <property type="molecule type" value="Genomic_DNA"/>
</dbReference>
<accession>A0A075MWB4</accession>
<protein>
    <submittedName>
        <fullName evidence="2">Uncharacterized protein</fullName>
    </submittedName>
</protein>
<sequence length="176" mass="19460">MNTEDREVRRSTTVKASFLFLVSMDFNSIIKVCLVLDDRSISAKRSILGAFTEPAIGAEPTRFIHEILPIKAVPLKTLSLFYHYLDDFICHGGADRRPQFRRSLSLSARHCPVGAIRTISVLYSQKTPTILSSPIGTASEIDMMFPLRGSTTTLYSVALSISATVMVYTPLPCITS</sequence>
<evidence type="ECO:0000313" key="2">
    <source>
        <dbReference type="EMBL" id="AIF85540.1"/>
    </source>
</evidence>
<proteinExistence type="predicted"/>
<evidence type="ECO:0000313" key="3">
    <source>
        <dbReference type="Proteomes" id="UP000028194"/>
    </source>
</evidence>
<gene>
    <name evidence="2" type="ORF">NTE_03512</name>
</gene>
<name>A0A075MWB4_9ARCH</name>
<organism evidence="2 3">
    <name type="scientific">Candidatus Nitrososphaera evergladensis SR1</name>
    <dbReference type="NCBI Taxonomy" id="1459636"/>
    <lineage>
        <taxon>Archaea</taxon>
        <taxon>Nitrososphaerota</taxon>
        <taxon>Nitrososphaeria</taxon>
        <taxon>Nitrososphaerales</taxon>
        <taxon>Nitrososphaeraceae</taxon>
        <taxon>Nitrososphaera</taxon>
    </lineage>
</organism>